<feature type="transmembrane region" description="Helical" evidence="1">
    <location>
        <begin position="6"/>
        <end position="27"/>
    </location>
</feature>
<sequence length="124" mass="13684">MSWRVLADAVVLLHLAFVVFAVAGGLLALRWRWVALLHLPALAWAAFVEFSGRTCPLTPLENALRAAGGEAGYEGGFVEHYLLPVLYPADLTRGLQWALGTGLVVFNLAVYAAVVWQARRHRFR</sequence>
<dbReference type="AlphaFoldDB" id="A0A936Z392"/>
<keyword evidence="3" id="KW-1185">Reference proteome</keyword>
<dbReference type="InterPro" id="IPR021218">
    <property type="entry name" value="DUF2784"/>
</dbReference>
<proteinExistence type="predicted"/>
<comment type="caution">
    <text evidence="2">The sequence shown here is derived from an EMBL/GenBank/DDBJ whole genome shotgun (WGS) entry which is preliminary data.</text>
</comment>
<keyword evidence="1" id="KW-1133">Transmembrane helix</keyword>
<evidence type="ECO:0000313" key="2">
    <source>
        <dbReference type="EMBL" id="MBL0394208.1"/>
    </source>
</evidence>
<evidence type="ECO:0000313" key="3">
    <source>
        <dbReference type="Proteomes" id="UP000599109"/>
    </source>
</evidence>
<dbReference type="RefSeq" id="WP_201676869.1">
    <property type="nucleotide sequence ID" value="NZ_JAEQNE010000007.1"/>
</dbReference>
<protein>
    <submittedName>
        <fullName evidence="2">DUF2784 domain-containing protein</fullName>
    </submittedName>
</protein>
<feature type="transmembrane region" description="Helical" evidence="1">
    <location>
        <begin position="95"/>
        <end position="116"/>
    </location>
</feature>
<dbReference type="EMBL" id="JAEQNE010000007">
    <property type="protein sequence ID" value="MBL0394208.1"/>
    <property type="molecule type" value="Genomic_DNA"/>
</dbReference>
<dbReference type="Proteomes" id="UP000599109">
    <property type="component" value="Unassembled WGS sequence"/>
</dbReference>
<accession>A0A936Z392</accession>
<reference evidence="2 3" key="1">
    <citation type="journal article" date="2017" name="Int. J. Syst. Evol. Microbiol.">
        <title>Ramlibacter monticola sp. nov., isolated from forest soil.</title>
        <authorList>
            <person name="Chaudhary D.K."/>
            <person name="Kim J."/>
        </authorList>
    </citation>
    <scope>NUCLEOTIDE SEQUENCE [LARGE SCALE GENOMIC DNA]</scope>
    <source>
        <strain evidence="2 3">KACC 19175</strain>
    </source>
</reference>
<name>A0A936Z392_9BURK</name>
<keyword evidence="1" id="KW-0472">Membrane</keyword>
<evidence type="ECO:0000256" key="1">
    <source>
        <dbReference type="SAM" id="Phobius"/>
    </source>
</evidence>
<organism evidence="2 3">
    <name type="scientific">Ramlibacter monticola</name>
    <dbReference type="NCBI Taxonomy" id="1926872"/>
    <lineage>
        <taxon>Bacteria</taxon>
        <taxon>Pseudomonadati</taxon>
        <taxon>Pseudomonadota</taxon>
        <taxon>Betaproteobacteria</taxon>
        <taxon>Burkholderiales</taxon>
        <taxon>Comamonadaceae</taxon>
        <taxon>Ramlibacter</taxon>
    </lineage>
</organism>
<gene>
    <name evidence="2" type="ORF">JJ685_23920</name>
</gene>
<keyword evidence="1" id="KW-0812">Transmembrane</keyword>
<dbReference type="Pfam" id="PF10861">
    <property type="entry name" value="DUF2784"/>
    <property type="match status" value="1"/>
</dbReference>